<gene>
    <name evidence="1" type="ORF">HID58_043289</name>
</gene>
<protein>
    <recommendedName>
        <fullName evidence="3">Zinc knuckle CX2CX4HX4C domain-containing protein</fullName>
    </recommendedName>
</protein>
<evidence type="ECO:0000313" key="1">
    <source>
        <dbReference type="EMBL" id="KAH0903786.1"/>
    </source>
</evidence>
<sequence>MAREHVKCIGEDMHLFEKVEITYLATHFVNVSLLYEKLEKHCHKCLKLDHDLKDCLEPKV</sequence>
<evidence type="ECO:0000313" key="2">
    <source>
        <dbReference type="Proteomes" id="UP000824890"/>
    </source>
</evidence>
<keyword evidence="2" id="KW-1185">Reference proteome</keyword>
<dbReference type="EMBL" id="JAGKQM010000011">
    <property type="protein sequence ID" value="KAH0903786.1"/>
    <property type="molecule type" value="Genomic_DNA"/>
</dbReference>
<dbReference type="Proteomes" id="UP000824890">
    <property type="component" value="Unassembled WGS sequence"/>
</dbReference>
<proteinExistence type="predicted"/>
<reference evidence="1 2" key="1">
    <citation type="submission" date="2021-05" db="EMBL/GenBank/DDBJ databases">
        <title>Genome Assembly of Synthetic Allotetraploid Brassica napus Reveals Homoeologous Exchanges between Subgenomes.</title>
        <authorList>
            <person name="Davis J.T."/>
        </authorList>
    </citation>
    <scope>NUCLEOTIDE SEQUENCE [LARGE SCALE GENOMIC DNA]</scope>
    <source>
        <strain evidence="2">cv. Da-Ae</strain>
        <tissue evidence="1">Seedling</tissue>
    </source>
</reference>
<organism evidence="1 2">
    <name type="scientific">Brassica napus</name>
    <name type="common">Rape</name>
    <dbReference type="NCBI Taxonomy" id="3708"/>
    <lineage>
        <taxon>Eukaryota</taxon>
        <taxon>Viridiplantae</taxon>
        <taxon>Streptophyta</taxon>
        <taxon>Embryophyta</taxon>
        <taxon>Tracheophyta</taxon>
        <taxon>Spermatophyta</taxon>
        <taxon>Magnoliopsida</taxon>
        <taxon>eudicotyledons</taxon>
        <taxon>Gunneridae</taxon>
        <taxon>Pentapetalae</taxon>
        <taxon>rosids</taxon>
        <taxon>malvids</taxon>
        <taxon>Brassicales</taxon>
        <taxon>Brassicaceae</taxon>
        <taxon>Brassiceae</taxon>
        <taxon>Brassica</taxon>
    </lineage>
</organism>
<comment type="caution">
    <text evidence="1">The sequence shown here is derived from an EMBL/GenBank/DDBJ whole genome shotgun (WGS) entry which is preliminary data.</text>
</comment>
<evidence type="ECO:0008006" key="3">
    <source>
        <dbReference type="Google" id="ProtNLM"/>
    </source>
</evidence>
<accession>A0ABQ8BHT4</accession>
<name>A0ABQ8BHT4_BRANA</name>